<dbReference type="Gene3D" id="2.40.70.10">
    <property type="entry name" value="Acid Proteases"/>
    <property type="match status" value="1"/>
</dbReference>
<gene>
    <name evidence="2" type="primary">ABSGL_03156.1 scaffold 4267</name>
</gene>
<dbReference type="AlphaFoldDB" id="A0A163KRE1"/>
<dbReference type="STRING" id="4829.A0A163KRE1"/>
<sequence length="307" mass="33682">MGDVGRRECSEQVGVAWISLAQSQGPNLIGSAPERATTGVGTPESSSQSRSSSPPPTPSPELGVFDVANQHPVVSSRMVRTPSYPPQGPSKKDKGTGKALAPKEPSSSRKRCRGSRKRRRGEWIKYDYLIGPGINLTMAKVKPIVELSEPAKTFVLKFARATRTMDGPSVETAGGEIIKIDKKIQLQVLFDGFEVSVDAHVFDSKFDLILGRTWLNQLNPVADWQDIWRLLGPSGRAHLLHPVNRKAALSPKLRYLLSAKQVLRLVTASRNCHESLPPLLFLCSYPLLLFLCSYPLLLSSAPILCSY</sequence>
<feature type="region of interest" description="Disordered" evidence="1">
    <location>
        <begin position="23"/>
        <end position="117"/>
    </location>
</feature>
<dbReference type="OrthoDB" id="2277465at2759"/>
<dbReference type="Proteomes" id="UP000078561">
    <property type="component" value="Unassembled WGS sequence"/>
</dbReference>
<evidence type="ECO:0000256" key="1">
    <source>
        <dbReference type="SAM" id="MobiDB-lite"/>
    </source>
</evidence>
<organism evidence="2">
    <name type="scientific">Absidia glauca</name>
    <name type="common">Pin mould</name>
    <dbReference type="NCBI Taxonomy" id="4829"/>
    <lineage>
        <taxon>Eukaryota</taxon>
        <taxon>Fungi</taxon>
        <taxon>Fungi incertae sedis</taxon>
        <taxon>Mucoromycota</taxon>
        <taxon>Mucoromycotina</taxon>
        <taxon>Mucoromycetes</taxon>
        <taxon>Mucorales</taxon>
        <taxon>Cunninghamellaceae</taxon>
        <taxon>Absidia</taxon>
    </lineage>
</organism>
<protein>
    <submittedName>
        <fullName evidence="2">Uncharacterized protein</fullName>
    </submittedName>
</protein>
<proteinExistence type="predicted"/>
<reference evidence="2" key="1">
    <citation type="submission" date="2016-04" db="EMBL/GenBank/DDBJ databases">
        <authorList>
            <person name="Evans L.H."/>
            <person name="Alamgir A."/>
            <person name="Owens N."/>
            <person name="Weber N.D."/>
            <person name="Virtaneva K."/>
            <person name="Barbian K."/>
            <person name="Babar A."/>
            <person name="Rosenke K."/>
        </authorList>
    </citation>
    <scope>NUCLEOTIDE SEQUENCE [LARGE SCALE GENOMIC DNA]</scope>
    <source>
        <strain evidence="2">CBS 101.48</strain>
    </source>
</reference>
<dbReference type="EMBL" id="LT551899">
    <property type="protein sequence ID" value="SAL97649.1"/>
    <property type="molecule type" value="Genomic_DNA"/>
</dbReference>
<evidence type="ECO:0000313" key="3">
    <source>
        <dbReference type="Proteomes" id="UP000078561"/>
    </source>
</evidence>
<dbReference type="InterPro" id="IPR021109">
    <property type="entry name" value="Peptidase_aspartic_dom_sf"/>
</dbReference>
<accession>A0A163KRE1</accession>
<evidence type="ECO:0000313" key="2">
    <source>
        <dbReference type="EMBL" id="SAL97649.1"/>
    </source>
</evidence>
<dbReference type="InParanoid" id="A0A163KRE1"/>
<keyword evidence="3" id="KW-1185">Reference proteome</keyword>
<name>A0A163KRE1_ABSGL</name>
<feature type="compositionally biased region" description="Basic residues" evidence="1">
    <location>
        <begin position="108"/>
        <end position="117"/>
    </location>
</feature>
<feature type="compositionally biased region" description="Low complexity" evidence="1">
    <location>
        <begin position="43"/>
        <end position="52"/>
    </location>
</feature>